<keyword evidence="1" id="KW-0812">Transmembrane</keyword>
<dbReference type="NCBIfam" id="NF037970">
    <property type="entry name" value="vanZ_1"/>
    <property type="match status" value="1"/>
</dbReference>
<gene>
    <name evidence="3" type="ORF">KK060_02985</name>
</gene>
<dbReference type="RefSeq" id="WP_254152011.1">
    <property type="nucleotide sequence ID" value="NZ_JAHESD010000004.1"/>
</dbReference>
<dbReference type="Pfam" id="PF04892">
    <property type="entry name" value="VanZ"/>
    <property type="match status" value="1"/>
</dbReference>
<protein>
    <submittedName>
        <fullName evidence="3">VanZ family protein</fullName>
    </submittedName>
</protein>
<keyword evidence="4" id="KW-1185">Reference proteome</keyword>
<dbReference type="PANTHER" id="PTHR28008:SF1">
    <property type="entry name" value="DOMAIN PROTEIN, PUTATIVE (AFU_ORTHOLOGUE AFUA_3G10980)-RELATED"/>
    <property type="match status" value="1"/>
</dbReference>
<dbReference type="PANTHER" id="PTHR28008">
    <property type="entry name" value="DOMAIN PROTEIN, PUTATIVE (AFU_ORTHOLOGUE AFUA_3G10980)-RELATED"/>
    <property type="match status" value="1"/>
</dbReference>
<feature type="domain" description="VanZ-like" evidence="2">
    <location>
        <begin position="20"/>
        <end position="116"/>
    </location>
</feature>
<keyword evidence="1" id="KW-0472">Membrane</keyword>
<dbReference type="Proteomes" id="UP000772618">
    <property type="component" value="Unassembled WGS sequence"/>
</dbReference>
<evidence type="ECO:0000313" key="4">
    <source>
        <dbReference type="Proteomes" id="UP000772618"/>
    </source>
</evidence>
<reference evidence="3 4" key="1">
    <citation type="submission" date="2021-05" db="EMBL/GenBank/DDBJ databases">
        <title>A Polyphasic approach of four new species of the genus Ohtaekwangia: Ohtaekwangia histidinii sp. nov., Ohtaekwangia cretensis sp. nov., Ohtaekwangia indiensis sp. nov., Ohtaekwangia reichenbachii sp. nov. from diverse environment.</title>
        <authorList>
            <person name="Octaviana S."/>
        </authorList>
    </citation>
    <scope>NUCLEOTIDE SEQUENCE [LARGE SCALE GENOMIC DNA]</scope>
    <source>
        <strain evidence="3 4">PWU20</strain>
    </source>
</reference>
<sequence>MLLKHCWPGIAWSLFILIITLLPGKAIPDVGVWNADKYVHFFIFGLLVILSAHGLTKSNLIKNKIPKPLLVAVVYSFVLGILIEVLQLFVPGRNFSFLDVVANSIGVALGYLIFVRFKNSIHKLMEKFHA</sequence>
<accession>A0ABS5VL97</accession>
<evidence type="ECO:0000259" key="2">
    <source>
        <dbReference type="Pfam" id="PF04892"/>
    </source>
</evidence>
<feature type="transmembrane region" description="Helical" evidence="1">
    <location>
        <begin position="95"/>
        <end position="115"/>
    </location>
</feature>
<evidence type="ECO:0000256" key="1">
    <source>
        <dbReference type="SAM" id="Phobius"/>
    </source>
</evidence>
<dbReference type="InterPro" id="IPR006976">
    <property type="entry name" value="VanZ-like"/>
</dbReference>
<feature type="transmembrane region" description="Helical" evidence="1">
    <location>
        <begin position="68"/>
        <end position="89"/>
    </location>
</feature>
<keyword evidence="1" id="KW-1133">Transmembrane helix</keyword>
<name>A0ABS5VL97_9BACT</name>
<organism evidence="3 4">
    <name type="scientific">Chryseosolibacter indicus</name>
    <dbReference type="NCBI Taxonomy" id="2782351"/>
    <lineage>
        <taxon>Bacteria</taxon>
        <taxon>Pseudomonadati</taxon>
        <taxon>Bacteroidota</taxon>
        <taxon>Cytophagia</taxon>
        <taxon>Cytophagales</taxon>
        <taxon>Chryseotaleaceae</taxon>
        <taxon>Chryseosolibacter</taxon>
    </lineage>
</organism>
<comment type="caution">
    <text evidence="3">The sequence shown here is derived from an EMBL/GenBank/DDBJ whole genome shotgun (WGS) entry which is preliminary data.</text>
</comment>
<dbReference type="EMBL" id="JAHESD010000004">
    <property type="protein sequence ID" value="MBT1702225.1"/>
    <property type="molecule type" value="Genomic_DNA"/>
</dbReference>
<proteinExistence type="predicted"/>
<evidence type="ECO:0000313" key="3">
    <source>
        <dbReference type="EMBL" id="MBT1702225.1"/>
    </source>
</evidence>
<feature type="transmembrane region" description="Helical" evidence="1">
    <location>
        <begin position="38"/>
        <end position="56"/>
    </location>
</feature>